<evidence type="ECO:0000256" key="1">
    <source>
        <dbReference type="SAM" id="Coils"/>
    </source>
</evidence>
<keyword evidence="2" id="KW-0472">Membrane</keyword>
<gene>
    <name evidence="3" type="ORF">PPRIM_AZ9-3.1.T0130315</name>
</gene>
<feature type="transmembrane region" description="Helical" evidence="2">
    <location>
        <begin position="399"/>
        <end position="418"/>
    </location>
</feature>
<dbReference type="InterPro" id="IPR002591">
    <property type="entry name" value="Phosphodiest/P_Trfase"/>
</dbReference>
<feature type="transmembrane region" description="Helical" evidence="2">
    <location>
        <begin position="584"/>
        <end position="606"/>
    </location>
</feature>
<feature type="transmembrane region" description="Helical" evidence="2">
    <location>
        <begin position="715"/>
        <end position="734"/>
    </location>
</feature>
<evidence type="ECO:0000256" key="2">
    <source>
        <dbReference type="SAM" id="Phobius"/>
    </source>
</evidence>
<reference evidence="3" key="1">
    <citation type="submission" date="2021-01" db="EMBL/GenBank/DDBJ databases">
        <authorList>
            <consortium name="Genoscope - CEA"/>
            <person name="William W."/>
        </authorList>
    </citation>
    <scope>NUCLEOTIDE SEQUENCE</scope>
</reference>
<proteinExistence type="predicted"/>
<feature type="transmembrane region" description="Helical" evidence="2">
    <location>
        <begin position="438"/>
        <end position="460"/>
    </location>
</feature>
<dbReference type="PANTHER" id="PTHR23071">
    <property type="entry name" value="PHOSPHATIDYLINOSITOL GLYCAN"/>
    <property type="match status" value="1"/>
</dbReference>
<organism evidence="3 4">
    <name type="scientific">Paramecium primaurelia</name>
    <dbReference type="NCBI Taxonomy" id="5886"/>
    <lineage>
        <taxon>Eukaryota</taxon>
        <taxon>Sar</taxon>
        <taxon>Alveolata</taxon>
        <taxon>Ciliophora</taxon>
        <taxon>Intramacronucleata</taxon>
        <taxon>Oligohymenophorea</taxon>
        <taxon>Peniculida</taxon>
        <taxon>Parameciidae</taxon>
        <taxon>Paramecium</taxon>
    </lineage>
</organism>
<feature type="transmembrane region" description="Helical" evidence="2">
    <location>
        <begin position="759"/>
        <end position="780"/>
    </location>
</feature>
<dbReference type="GO" id="GO:0006506">
    <property type="term" value="P:GPI anchor biosynthetic process"/>
    <property type="evidence" value="ECO:0007669"/>
    <property type="project" value="InterPro"/>
</dbReference>
<keyword evidence="1" id="KW-0175">Coiled coil</keyword>
<feature type="transmembrane region" description="Helical" evidence="2">
    <location>
        <begin position="654"/>
        <end position="673"/>
    </location>
</feature>
<feature type="transmembrane region" description="Helical" evidence="2">
    <location>
        <begin position="527"/>
        <end position="549"/>
    </location>
</feature>
<accession>A0A8S1K3F4</accession>
<dbReference type="GO" id="GO:0005789">
    <property type="term" value="C:endoplasmic reticulum membrane"/>
    <property type="evidence" value="ECO:0007669"/>
    <property type="project" value="TreeGrafter"/>
</dbReference>
<evidence type="ECO:0008006" key="5">
    <source>
        <dbReference type="Google" id="ProtNLM"/>
    </source>
</evidence>
<feature type="transmembrane region" description="Helical" evidence="2">
    <location>
        <begin position="618"/>
        <end position="634"/>
    </location>
</feature>
<dbReference type="FunFam" id="3.40.720.10:FF:000112">
    <property type="entry name" value="Uncharacterized protein"/>
    <property type="match status" value="1"/>
</dbReference>
<name>A0A8S1K3F4_PARPR</name>
<evidence type="ECO:0000313" key="4">
    <source>
        <dbReference type="Proteomes" id="UP000688137"/>
    </source>
</evidence>
<protein>
    <recommendedName>
        <fullName evidence="5">GPI ethanolamine phosphate transferase 3</fullName>
    </recommendedName>
</protein>
<feature type="transmembrane region" description="Helical" evidence="2">
    <location>
        <begin position="555"/>
        <end position="572"/>
    </location>
</feature>
<evidence type="ECO:0000313" key="3">
    <source>
        <dbReference type="EMBL" id="CAD8049201.1"/>
    </source>
</evidence>
<dbReference type="EMBL" id="CAJJDM010000010">
    <property type="protein sequence ID" value="CAD8049201.1"/>
    <property type="molecule type" value="Genomic_DNA"/>
</dbReference>
<keyword evidence="2" id="KW-0812">Transmembrane</keyword>
<dbReference type="OMA" id="LTIYLPM"/>
<feature type="transmembrane region" description="Helical" evidence="2">
    <location>
        <begin position="844"/>
        <end position="863"/>
    </location>
</feature>
<comment type="caution">
    <text evidence="3">The sequence shown here is derived from an EMBL/GenBank/DDBJ whole genome shotgun (WGS) entry which is preliminary data.</text>
</comment>
<feature type="transmembrane region" description="Helical" evidence="2">
    <location>
        <begin position="466"/>
        <end position="485"/>
    </location>
</feature>
<dbReference type="AlphaFoldDB" id="A0A8S1K3F4"/>
<dbReference type="Proteomes" id="UP000688137">
    <property type="component" value="Unassembled WGS sequence"/>
</dbReference>
<dbReference type="InterPro" id="IPR039524">
    <property type="entry name" value="PIGO/GPI13"/>
</dbReference>
<feature type="transmembrane region" description="Helical" evidence="2">
    <location>
        <begin position="679"/>
        <end position="703"/>
    </location>
</feature>
<dbReference type="CDD" id="cd16019">
    <property type="entry name" value="GPI_EPT"/>
    <property type="match status" value="1"/>
</dbReference>
<feature type="coiled-coil region" evidence="1">
    <location>
        <begin position="348"/>
        <end position="396"/>
    </location>
</feature>
<dbReference type="PANTHER" id="PTHR23071:SF1">
    <property type="entry name" value="GPI ETHANOLAMINE PHOSPHATE TRANSFERASE 3"/>
    <property type="match status" value="1"/>
</dbReference>
<sequence length="892" mass="104963">MWNNTSIGLLIIEVFALSLYLMGYFEVQPTFQDINESESSNDEPMKVILLLVDALRIDLFANKNFSFYGDMKENQEEYQILYYGISSTPTATQLNLKSITTGNFPAFVDFGSNMAAQELKEDNIIYSMKRNNKKIALLGDDTWFHMFPKSFDYKYVSESFDVRDVDSDDNIIINNIEELMKENQYDFIVGHLLGIDHSGHSYNDSNKSLWKKQKQYSNLLYRIYKKMDNNTMLFVVGDHGMSPDGNHGGDSSHEVSSTIYGINKKYKFNKDIFNQVIRNKRYVNQQILDRNLYARQVYSINLAPTISYLMGISMPFSNMGAILTEMINTKEQQENSCKENLIQIMNYLNKLTKSQSTLDINLQKYEEKLSSPKLNCQNIQELILELQVEIKEKAKTHDYYFLYLGVSMMIILFAFHLIKLMEYLFDKKLSNQNPYLIYRLEFIIIIMPLAIIICLLFSLYLSIKFISFYLIFAIMKQIVLPLTYIENLKLIVYKIMNPLPHYRQYFMIFTNIIVQKGIQELSLRRQFVYSSNIFGTLLNIFIIILITHFRLIKQIQYVIIALTFLILAEQYNIPQLTTQPQSALIFNSINYIFQSFWIKFILPIIFVQKILYKLNLKIYFYIFLGLAQFIYFFNNCQAFNNLLTELFESHLKILTIYLPMFLYICSLVMIAIFRDFSYFFLIILTVSGKQGMIVYCCLFYSIYYLTKFYLKIERAWLPLIAGATIQLILNYSWFCLGHRMSFSNVKFQDALIGSENFNVLFNTTLLIISIFGLFATLDIIKKITLYVLKNDQNIDCKFAVYYFNNKIIDSLIVIQFSQITFSALHSMRNLYHLRVVELFAEKLVYETIIFIVIILVRSLGIILERFDPQQKNEQYFQQYQTITNDLKDQNNE</sequence>
<keyword evidence="2" id="KW-1133">Transmembrane helix</keyword>
<keyword evidence="4" id="KW-1185">Reference proteome</keyword>
<dbReference type="Pfam" id="PF01663">
    <property type="entry name" value="Phosphodiest"/>
    <property type="match status" value="1"/>
</dbReference>
<feature type="transmembrane region" description="Helical" evidence="2">
    <location>
        <begin position="7"/>
        <end position="25"/>
    </location>
</feature>
<dbReference type="GO" id="GO:0051377">
    <property type="term" value="F:mannose-ethanolamine phosphotransferase activity"/>
    <property type="evidence" value="ECO:0007669"/>
    <property type="project" value="TreeGrafter"/>
</dbReference>